<evidence type="ECO:0000259" key="3">
    <source>
        <dbReference type="Pfam" id="PF12849"/>
    </source>
</evidence>
<protein>
    <recommendedName>
        <fullName evidence="3">PBP domain-containing protein</fullName>
    </recommendedName>
</protein>
<dbReference type="Proteomes" id="UP000309174">
    <property type="component" value="Unassembled WGS sequence"/>
</dbReference>
<gene>
    <name evidence="4" type="ORF">ETD83_29295</name>
</gene>
<sequence>MSARNDERKRFSFRNFRRRTLLVVAAAAGTVALTVPALAALPPFTDGKVSPFIRGAGSDTTYDVMQNLDKLYNLSPGCNLRVPPAVPQMECDPADQAAAVRTENYDHEVATSLFPQGSSAGLRMLCQKNDGTAGVYDINYARSSSGPGSVPTQCQNANDPLRYVGFAKDAIAIPKWAGGASGPVTNLTHAQLQEIFRDISGDGCTEDWGDFGGTPGTQIMVNGVQTSSGTYAAFQAFIGGDPNTCVAATGGQILFENACTPINDLPAADKGRAIWWLSFGKYVSGSAECTDAATDLISVGGVAPTATTIQNGTYQYNRTVYNVYRRNLPAGTPWALGYIGENGWICKPNSLHSKPVGTTGPGQEHAGADRNYGQAIDKVITDAGFVPVNSTPGANKCTTTDVN</sequence>
<evidence type="ECO:0000313" key="4">
    <source>
        <dbReference type="EMBL" id="TMQ91777.1"/>
    </source>
</evidence>
<dbReference type="SUPFAM" id="SSF53850">
    <property type="entry name" value="Periplasmic binding protein-like II"/>
    <property type="match status" value="1"/>
</dbReference>
<accession>A0A5C4J4G2</accession>
<dbReference type="Gene3D" id="3.40.190.10">
    <property type="entry name" value="Periplasmic binding protein-like II"/>
    <property type="match status" value="2"/>
</dbReference>
<dbReference type="OrthoDB" id="3636760at2"/>
<dbReference type="PANTHER" id="PTHR30570:SF1">
    <property type="entry name" value="PHOSPHATE-BINDING PROTEIN PSTS"/>
    <property type="match status" value="1"/>
</dbReference>
<dbReference type="PANTHER" id="PTHR30570">
    <property type="entry name" value="PERIPLASMIC PHOSPHATE BINDING COMPONENT OF PHOSPHATE ABC TRANSPORTER"/>
    <property type="match status" value="1"/>
</dbReference>
<dbReference type="InterPro" id="IPR050811">
    <property type="entry name" value="Phosphate_ABC_transporter"/>
</dbReference>
<comment type="caution">
    <text evidence="4">The sequence shown here is derived from an EMBL/GenBank/DDBJ whole genome shotgun (WGS) entry which is preliminary data.</text>
</comment>
<dbReference type="EMBL" id="VCKW01000189">
    <property type="protein sequence ID" value="TMQ91777.1"/>
    <property type="molecule type" value="Genomic_DNA"/>
</dbReference>
<dbReference type="InterPro" id="IPR024370">
    <property type="entry name" value="PBP_domain"/>
</dbReference>
<dbReference type="InterPro" id="IPR006311">
    <property type="entry name" value="TAT_signal"/>
</dbReference>
<keyword evidence="5" id="KW-1185">Reference proteome</keyword>
<dbReference type="Pfam" id="PF12849">
    <property type="entry name" value="PBP_like_2"/>
    <property type="match status" value="1"/>
</dbReference>
<keyword evidence="1 2" id="KW-0732">Signal</keyword>
<feature type="signal peptide" evidence="2">
    <location>
        <begin position="1"/>
        <end position="39"/>
    </location>
</feature>
<dbReference type="AlphaFoldDB" id="A0A5C4J4G2"/>
<feature type="chain" id="PRO_5022884985" description="PBP domain-containing protein" evidence="2">
    <location>
        <begin position="40"/>
        <end position="403"/>
    </location>
</feature>
<reference evidence="4 5" key="1">
    <citation type="submission" date="2019-05" db="EMBL/GenBank/DDBJ databases">
        <title>Draft genome sequence of Actinomadura sp. 14C53.</title>
        <authorList>
            <person name="Saricaoglu S."/>
            <person name="Isik K."/>
        </authorList>
    </citation>
    <scope>NUCLEOTIDE SEQUENCE [LARGE SCALE GENOMIC DNA]</scope>
    <source>
        <strain evidence="4 5">14C53</strain>
    </source>
</reference>
<evidence type="ECO:0000256" key="1">
    <source>
        <dbReference type="ARBA" id="ARBA00022729"/>
    </source>
</evidence>
<name>A0A5C4J4G2_9ACTN</name>
<proteinExistence type="predicted"/>
<dbReference type="PROSITE" id="PS51318">
    <property type="entry name" value="TAT"/>
    <property type="match status" value="1"/>
</dbReference>
<feature type="domain" description="PBP" evidence="3">
    <location>
        <begin position="97"/>
        <end position="339"/>
    </location>
</feature>
<dbReference type="RefSeq" id="WP_138648444.1">
    <property type="nucleotide sequence ID" value="NZ_VCKW01000189.1"/>
</dbReference>
<evidence type="ECO:0000313" key="5">
    <source>
        <dbReference type="Proteomes" id="UP000309174"/>
    </source>
</evidence>
<organism evidence="4 5">
    <name type="scientific">Actinomadura soli</name>
    <dbReference type="NCBI Taxonomy" id="2508997"/>
    <lineage>
        <taxon>Bacteria</taxon>
        <taxon>Bacillati</taxon>
        <taxon>Actinomycetota</taxon>
        <taxon>Actinomycetes</taxon>
        <taxon>Streptosporangiales</taxon>
        <taxon>Thermomonosporaceae</taxon>
        <taxon>Actinomadura</taxon>
    </lineage>
</organism>
<evidence type="ECO:0000256" key="2">
    <source>
        <dbReference type="SAM" id="SignalP"/>
    </source>
</evidence>